<dbReference type="EMBL" id="DUZY01000003">
    <property type="protein sequence ID" value="DAD33930.1"/>
    <property type="molecule type" value="Genomic_DNA"/>
</dbReference>
<dbReference type="Proteomes" id="UP000607653">
    <property type="component" value="Unassembled WGS sequence"/>
</dbReference>
<gene>
    <name evidence="1" type="ORF">HUJ06_012781</name>
</gene>
<keyword evidence="2" id="KW-1185">Reference proteome</keyword>
<sequence length="63" mass="7471">MLEQQEFDFLFLEERDECHMAGKHDIQKNSLRSVEERDECQGLSCDGDNRFWVVSEYGTKRQG</sequence>
<accession>A0A822YMT7</accession>
<reference evidence="1 2" key="1">
    <citation type="journal article" date="2020" name="Mol. Biol. Evol.">
        <title>Distinct Expression and Methylation Patterns for Genes with Different Fates following a Single Whole-Genome Duplication in Flowering Plants.</title>
        <authorList>
            <person name="Shi T."/>
            <person name="Rahmani R.S."/>
            <person name="Gugger P.F."/>
            <person name="Wang M."/>
            <person name="Li H."/>
            <person name="Zhang Y."/>
            <person name="Li Z."/>
            <person name="Wang Q."/>
            <person name="Van de Peer Y."/>
            <person name="Marchal K."/>
            <person name="Chen J."/>
        </authorList>
    </citation>
    <scope>NUCLEOTIDE SEQUENCE [LARGE SCALE GENOMIC DNA]</scope>
    <source>
        <tissue evidence="1">Leaf</tissue>
    </source>
</reference>
<dbReference type="AlphaFoldDB" id="A0A822YMT7"/>
<organism evidence="1 2">
    <name type="scientific">Nelumbo nucifera</name>
    <name type="common">Sacred lotus</name>
    <dbReference type="NCBI Taxonomy" id="4432"/>
    <lineage>
        <taxon>Eukaryota</taxon>
        <taxon>Viridiplantae</taxon>
        <taxon>Streptophyta</taxon>
        <taxon>Embryophyta</taxon>
        <taxon>Tracheophyta</taxon>
        <taxon>Spermatophyta</taxon>
        <taxon>Magnoliopsida</taxon>
        <taxon>Proteales</taxon>
        <taxon>Nelumbonaceae</taxon>
        <taxon>Nelumbo</taxon>
    </lineage>
</organism>
<name>A0A822YMT7_NELNU</name>
<comment type="caution">
    <text evidence="1">The sequence shown here is derived from an EMBL/GenBank/DDBJ whole genome shotgun (WGS) entry which is preliminary data.</text>
</comment>
<proteinExistence type="predicted"/>
<evidence type="ECO:0000313" key="2">
    <source>
        <dbReference type="Proteomes" id="UP000607653"/>
    </source>
</evidence>
<protein>
    <submittedName>
        <fullName evidence="1">Uncharacterized protein</fullName>
    </submittedName>
</protein>
<evidence type="ECO:0000313" key="1">
    <source>
        <dbReference type="EMBL" id="DAD33930.1"/>
    </source>
</evidence>